<accession>A0A067EZM2</accession>
<gene>
    <name evidence="1" type="ORF">CISIN_1g035152mg</name>
</gene>
<proteinExistence type="predicted"/>
<sequence>MTIELARNPNFSGVSLASSNRNISLCGEQLCHKSKTVFLPAKDRQHYDSYIQFTIFKKFAPTDYYCVPCQLY</sequence>
<dbReference type="Proteomes" id="UP000027120">
    <property type="component" value="Unassembled WGS sequence"/>
</dbReference>
<evidence type="ECO:0000313" key="2">
    <source>
        <dbReference type="Proteomes" id="UP000027120"/>
    </source>
</evidence>
<keyword evidence="2" id="KW-1185">Reference proteome</keyword>
<protein>
    <submittedName>
        <fullName evidence="1">Uncharacterized protein</fullName>
    </submittedName>
</protein>
<evidence type="ECO:0000313" key="1">
    <source>
        <dbReference type="EMBL" id="KDO56662.1"/>
    </source>
</evidence>
<dbReference type="EMBL" id="KK784970">
    <property type="protein sequence ID" value="KDO56662.1"/>
    <property type="molecule type" value="Genomic_DNA"/>
</dbReference>
<dbReference type="AlphaFoldDB" id="A0A067EZM2"/>
<organism evidence="1 2">
    <name type="scientific">Citrus sinensis</name>
    <name type="common">Sweet orange</name>
    <name type="synonym">Citrus aurantium var. sinensis</name>
    <dbReference type="NCBI Taxonomy" id="2711"/>
    <lineage>
        <taxon>Eukaryota</taxon>
        <taxon>Viridiplantae</taxon>
        <taxon>Streptophyta</taxon>
        <taxon>Embryophyta</taxon>
        <taxon>Tracheophyta</taxon>
        <taxon>Spermatophyta</taxon>
        <taxon>Magnoliopsida</taxon>
        <taxon>eudicotyledons</taxon>
        <taxon>Gunneridae</taxon>
        <taxon>Pentapetalae</taxon>
        <taxon>rosids</taxon>
        <taxon>malvids</taxon>
        <taxon>Sapindales</taxon>
        <taxon>Rutaceae</taxon>
        <taxon>Aurantioideae</taxon>
        <taxon>Citrus</taxon>
    </lineage>
</organism>
<name>A0A067EZM2_CITSI</name>
<reference evidence="1 2" key="1">
    <citation type="submission" date="2014-04" db="EMBL/GenBank/DDBJ databases">
        <authorList>
            <consortium name="International Citrus Genome Consortium"/>
            <person name="Gmitter F."/>
            <person name="Chen C."/>
            <person name="Farmerie W."/>
            <person name="Harkins T."/>
            <person name="Desany B."/>
            <person name="Mohiuddin M."/>
            <person name="Kodira C."/>
            <person name="Borodovsky M."/>
            <person name="Lomsadze A."/>
            <person name="Burns P."/>
            <person name="Jenkins J."/>
            <person name="Prochnik S."/>
            <person name="Shu S."/>
            <person name="Chapman J."/>
            <person name="Pitluck S."/>
            <person name="Schmutz J."/>
            <person name="Rokhsar D."/>
        </authorList>
    </citation>
    <scope>NUCLEOTIDE SEQUENCE</scope>
</reference>